<dbReference type="GO" id="GO:0046872">
    <property type="term" value="F:metal ion binding"/>
    <property type="evidence" value="ECO:0007669"/>
    <property type="project" value="InterPro"/>
</dbReference>
<dbReference type="EMBL" id="HBFN01000078">
    <property type="protein sequence ID" value="CAD8775256.1"/>
    <property type="molecule type" value="Transcribed_RNA"/>
</dbReference>
<dbReference type="Gene3D" id="1.20.58.480">
    <property type="match status" value="1"/>
</dbReference>
<dbReference type="PANTHER" id="PTHR10138">
    <property type="entry name" value="TRYPTOPHAN 2,3-DIOXYGENASE"/>
    <property type="match status" value="1"/>
</dbReference>
<protein>
    <recommendedName>
        <fullName evidence="3">Tryptophan 2,3-dioxygenase</fullName>
    </recommendedName>
</protein>
<name>A0A7S0UZ48_9CRYP</name>
<feature type="compositionally biased region" description="Basic and acidic residues" evidence="1">
    <location>
        <begin position="210"/>
        <end position="246"/>
    </location>
</feature>
<reference evidence="2" key="1">
    <citation type="submission" date="2021-01" db="EMBL/GenBank/DDBJ databases">
        <authorList>
            <person name="Corre E."/>
            <person name="Pelletier E."/>
            <person name="Niang G."/>
            <person name="Scheremetjew M."/>
            <person name="Finn R."/>
            <person name="Kale V."/>
            <person name="Holt S."/>
            <person name="Cochrane G."/>
            <person name="Meng A."/>
            <person name="Brown T."/>
            <person name="Cohen L."/>
        </authorList>
    </citation>
    <scope>NUCLEOTIDE SEQUENCE</scope>
    <source>
        <strain evidence="2">CCMP443</strain>
    </source>
</reference>
<dbReference type="AlphaFoldDB" id="A0A7S0UZ48"/>
<dbReference type="GO" id="GO:0020037">
    <property type="term" value="F:heme binding"/>
    <property type="evidence" value="ECO:0007669"/>
    <property type="project" value="InterPro"/>
</dbReference>
<dbReference type="Gene3D" id="1.10.287.3810">
    <property type="match status" value="1"/>
</dbReference>
<evidence type="ECO:0000256" key="1">
    <source>
        <dbReference type="SAM" id="MobiDB-lite"/>
    </source>
</evidence>
<proteinExistence type="predicted"/>
<dbReference type="GO" id="GO:0004833">
    <property type="term" value="F:L-tryptophan 2,3-dioxygenase activity"/>
    <property type="evidence" value="ECO:0007669"/>
    <property type="project" value="InterPro"/>
</dbReference>
<dbReference type="InterPro" id="IPR004981">
    <property type="entry name" value="Trp_2_3_dOase"/>
</dbReference>
<dbReference type="InterPro" id="IPR037217">
    <property type="entry name" value="Trp/Indoleamine_2_3_dOase-like"/>
</dbReference>
<evidence type="ECO:0008006" key="3">
    <source>
        <dbReference type="Google" id="ProtNLM"/>
    </source>
</evidence>
<dbReference type="SUPFAM" id="SSF140959">
    <property type="entry name" value="Indolic compounds 2,3-dioxygenase-like"/>
    <property type="match status" value="1"/>
</dbReference>
<accession>A0A7S0UZ48</accession>
<dbReference type="Pfam" id="PF03301">
    <property type="entry name" value="Trp_dioxygenase"/>
    <property type="match status" value="1"/>
</dbReference>
<feature type="region of interest" description="Disordered" evidence="1">
    <location>
        <begin position="101"/>
        <end position="192"/>
    </location>
</feature>
<evidence type="ECO:0000313" key="2">
    <source>
        <dbReference type="EMBL" id="CAD8775256.1"/>
    </source>
</evidence>
<dbReference type="PANTHER" id="PTHR10138:SF0">
    <property type="entry name" value="TRYPTOPHAN 2,3-DIOXYGENASE"/>
    <property type="match status" value="1"/>
</dbReference>
<dbReference type="GO" id="GO:0019442">
    <property type="term" value="P:L-tryptophan catabolic process to acetyl-CoA"/>
    <property type="evidence" value="ECO:0007669"/>
    <property type="project" value="TreeGrafter"/>
</dbReference>
<organism evidence="2">
    <name type="scientific">Hemiselmis tepida</name>
    <dbReference type="NCBI Taxonomy" id="464990"/>
    <lineage>
        <taxon>Eukaryota</taxon>
        <taxon>Cryptophyceae</taxon>
        <taxon>Cryptomonadales</taxon>
        <taxon>Hemiselmidaceae</taxon>
        <taxon>Hemiselmis</taxon>
    </lineage>
</organism>
<dbReference type="GO" id="GO:0019441">
    <property type="term" value="P:L-tryptophan catabolic process to kynurenine"/>
    <property type="evidence" value="ECO:0007669"/>
    <property type="project" value="InterPro"/>
</dbReference>
<sequence>MSARVEGADAAFGSPVFMGAALLVAANRQGSWEHAGHGLEGLVNSFLPRVTGRPPLHLKVVGDAAGAGAVGWAKGKLGVDGGVPAVGEDVPLVLKMRAQAPPSFWDPESPVIPNTDGDESEGAAHTSGQFSGEWAGRVAGREWAASTRMQSVKSKGNGKGSQRRLSPTAEFPSGPAGPDGPAGPGSSDASRGRPEWQQMLMRHNCSSDEESFKAESDDASVKSLEDSDNEMQKVTDDDVRASEKRAGDRALAVRAAMANRVLSYKEYLHLDKVLQAQYPQSAIFDTEVHDEMLFIIIHQTYELWFKQMLHELDAMHEIFERGVDESFGPDDIGVCCGRASRCVRIMKVLVQQMDVLETMDPLSFLDFRDFLNPASGFQSVQFRKIENKLGLRQDQRIQHSGCPYHQHLASRAEQEEALESEKGRSVGQLLGQWLGGLLRDVAPGWDFSAYMRGAIEQAAEHDREAITMYPHARVGVPGAPQGKAAMLSELEVKREAHLKLFDPQAHEELVRKGIRQFSFDATMACVFIQSFPTEQALQSAHRLVTHLVEIDELLLMWRQRHSMVVMRMVGSKNGTGGSSGHAYLNAVIAKARIFTDLCHSSHYLLPRASMPPLPPSVRDRLAMVGLGRRRGAMEPRSERAKSFS</sequence>
<gene>
    <name evidence="2" type="ORF">HTEP1355_LOCUS37</name>
</gene>
<feature type="region of interest" description="Disordered" evidence="1">
    <location>
        <begin position="204"/>
        <end position="246"/>
    </location>
</feature>